<comment type="function">
    <text evidence="5">Responsible for synthesis of pseudouridine from uracil-55 in the psi GC loop of transfer RNAs.</text>
</comment>
<keyword evidence="3 5" id="KW-0819">tRNA processing</keyword>
<dbReference type="GO" id="GO:0031119">
    <property type="term" value="P:tRNA pseudouridine synthesis"/>
    <property type="evidence" value="ECO:0007669"/>
    <property type="project" value="UniProtKB-UniRule"/>
</dbReference>
<evidence type="ECO:0000256" key="1">
    <source>
        <dbReference type="ARBA" id="ARBA00000385"/>
    </source>
</evidence>
<dbReference type="InterPro" id="IPR002501">
    <property type="entry name" value="PsdUridine_synth_N"/>
</dbReference>
<evidence type="ECO:0000256" key="3">
    <source>
        <dbReference type="ARBA" id="ARBA00022694"/>
    </source>
</evidence>
<dbReference type="EMBL" id="AZEB01000001">
    <property type="protein sequence ID" value="KRL23318.1"/>
    <property type="molecule type" value="Genomic_DNA"/>
</dbReference>
<feature type="domain" description="tRNA pseudouridylate synthase B C-terminal" evidence="7">
    <location>
        <begin position="180"/>
        <end position="239"/>
    </location>
</feature>
<evidence type="ECO:0000256" key="2">
    <source>
        <dbReference type="ARBA" id="ARBA00005642"/>
    </source>
</evidence>
<accession>A0A0R1NTD2</accession>
<dbReference type="InterPro" id="IPR014780">
    <property type="entry name" value="tRNA_psdUridine_synth_TruB"/>
</dbReference>
<dbReference type="InterPro" id="IPR032819">
    <property type="entry name" value="TruB_C"/>
</dbReference>
<keyword evidence="9" id="KW-1185">Reference proteome</keyword>
<dbReference type="InterPro" id="IPR020103">
    <property type="entry name" value="PsdUridine_synth_cat_dom_sf"/>
</dbReference>
<dbReference type="GO" id="GO:0160148">
    <property type="term" value="F:tRNA pseudouridine(55) synthase activity"/>
    <property type="evidence" value="ECO:0007669"/>
    <property type="project" value="UniProtKB-EC"/>
</dbReference>
<dbReference type="RefSeq" id="WP_008857901.1">
    <property type="nucleotide sequence ID" value="NZ_AZEB01000001.1"/>
</dbReference>
<dbReference type="AlphaFoldDB" id="A0A0R1NTD2"/>
<comment type="similarity">
    <text evidence="2 5">Belongs to the pseudouridine synthase TruB family. Type 1 subfamily.</text>
</comment>
<dbReference type="FunFam" id="3.30.2350.10:FF:000011">
    <property type="entry name" value="tRNA pseudouridine synthase B"/>
    <property type="match status" value="1"/>
</dbReference>
<reference evidence="8 9" key="1">
    <citation type="journal article" date="2015" name="Genome Announc.">
        <title>Expanding the biotechnology potential of lactobacilli through comparative genomics of 213 strains and associated genera.</title>
        <authorList>
            <person name="Sun Z."/>
            <person name="Harris H.M."/>
            <person name="McCann A."/>
            <person name="Guo C."/>
            <person name="Argimon S."/>
            <person name="Zhang W."/>
            <person name="Yang X."/>
            <person name="Jeffery I.B."/>
            <person name="Cooney J.C."/>
            <person name="Kagawa T.F."/>
            <person name="Liu W."/>
            <person name="Song Y."/>
            <person name="Salvetti E."/>
            <person name="Wrobel A."/>
            <person name="Rasinkangas P."/>
            <person name="Parkhill J."/>
            <person name="Rea M.C."/>
            <person name="O'Sullivan O."/>
            <person name="Ritari J."/>
            <person name="Douillard F.P."/>
            <person name="Paul Ross R."/>
            <person name="Yang R."/>
            <person name="Briner A.E."/>
            <person name="Felis G.E."/>
            <person name="de Vos W.M."/>
            <person name="Barrangou R."/>
            <person name="Klaenhammer T.R."/>
            <person name="Caufield P.W."/>
            <person name="Cui Y."/>
            <person name="Zhang H."/>
            <person name="O'Toole P.W."/>
        </authorList>
    </citation>
    <scope>NUCLEOTIDE SEQUENCE [LARGE SCALE GENOMIC DNA]</scope>
    <source>
        <strain evidence="8 9">DSM 19906</strain>
    </source>
</reference>
<evidence type="ECO:0000256" key="5">
    <source>
        <dbReference type="HAMAP-Rule" id="MF_01080"/>
    </source>
</evidence>
<dbReference type="Proteomes" id="UP000051439">
    <property type="component" value="Unassembled WGS sequence"/>
</dbReference>
<organism evidence="8 9">
    <name type="scientific">Lentilactobacillus kisonensis DSM 19906 = JCM 15041</name>
    <dbReference type="NCBI Taxonomy" id="1423766"/>
    <lineage>
        <taxon>Bacteria</taxon>
        <taxon>Bacillati</taxon>
        <taxon>Bacillota</taxon>
        <taxon>Bacilli</taxon>
        <taxon>Lactobacillales</taxon>
        <taxon>Lactobacillaceae</taxon>
        <taxon>Lentilactobacillus</taxon>
    </lineage>
</organism>
<feature type="active site" description="Nucleophile" evidence="5">
    <location>
        <position position="38"/>
    </location>
</feature>
<evidence type="ECO:0000256" key="4">
    <source>
        <dbReference type="ARBA" id="ARBA00023235"/>
    </source>
</evidence>
<evidence type="ECO:0000313" key="8">
    <source>
        <dbReference type="EMBL" id="KRL23318.1"/>
    </source>
</evidence>
<evidence type="ECO:0000313" key="9">
    <source>
        <dbReference type="Proteomes" id="UP000051439"/>
    </source>
</evidence>
<feature type="domain" description="Pseudouridine synthase II N-terminal" evidence="6">
    <location>
        <begin position="23"/>
        <end position="179"/>
    </location>
</feature>
<evidence type="ECO:0000259" key="6">
    <source>
        <dbReference type="Pfam" id="PF01509"/>
    </source>
</evidence>
<dbReference type="EC" id="5.4.99.25" evidence="5"/>
<evidence type="ECO:0000259" key="7">
    <source>
        <dbReference type="Pfam" id="PF16198"/>
    </source>
</evidence>
<protein>
    <recommendedName>
        <fullName evidence="5">tRNA pseudouridine synthase B</fullName>
        <ecNumber evidence="5">5.4.99.25</ecNumber>
    </recommendedName>
    <alternativeName>
        <fullName evidence="5">tRNA pseudouridine(55) synthase</fullName>
        <shortName evidence="5">Psi55 synthase</shortName>
    </alternativeName>
    <alternativeName>
        <fullName evidence="5">tRNA pseudouridylate synthase</fullName>
    </alternativeName>
    <alternativeName>
        <fullName evidence="5">tRNA-uridine isomerase</fullName>
    </alternativeName>
</protein>
<dbReference type="CDD" id="cd02573">
    <property type="entry name" value="PseudoU_synth_EcTruB"/>
    <property type="match status" value="1"/>
</dbReference>
<comment type="catalytic activity">
    <reaction evidence="1 5">
        <text>uridine(55) in tRNA = pseudouridine(55) in tRNA</text>
        <dbReference type="Rhea" id="RHEA:42532"/>
        <dbReference type="Rhea" id="RHEA-COMP:10101"/>
        <dbReference type="Rhea" id="RHEA-COMP:10102"/>
        <dbReference type="ChEBI" id="CHEBI:65314"/>
        <dbReference type="ChEBI" id="CHEBI:65315"/>
        <dbReference type="EC" id="5.4.99.25"/>
    </reaction>
</comment>
<proteinExistence type="inferred from homology"/>
<dbReference type="PANTHER" id="PTHR13767:SF2">
    <property type="entry name" value="PSEUDOURIDYLATE SYNTHASE TRUB1"/>
    <property type="match status" value="1"/>
</dbReference>
<keyword evidence="4 5" id="KW-0413">Isomerase</keyword>
<dbReference type="GO" id="GO:0003723">
    <property type="term" value="F:RNA binding"/>
    <property type="evidence" value="ECO:0007669"/>
    <property type="project" value="InterPro"/>
</dbReference>
<comment type="caution">
    <text evidence="8">The sequence shown here is derived from an EMBL/GenBank/DDBJ whole genome shotgun (WGS) entry which is preliminary data.</text>
</comment>
<dbReference type="SUPFAM" id="SSF55120">
    <property type="entry name" value="Pseudouridine synthase"/>
    <property type="match status" value="1"/>
</dbReference>
<dbReference type="GO" id="GO:1990481">
    <property type="term" value="P:mRNA pseudouridine synthesis"/>
    <property type="evidence" value="ECO:0007669"/>
    <property type="project" value="TreeGrafter"/>
</dbReference>
<name>A0A0R1NTD2_9LACO</name>
<dbReference type="HAMAP" id="MF_01080">
    <property type="entry name" value="TruB_bact"/>
    <property type="match status" value="1"/>
</dbReference>
<dbReference type="NCBIfam" id="TIGR00431">
    <property type="entry name" value="TruB"/>
    <property type="match status" value="1"/>
</dbReference>
<sequence length="301" mass="33572">MDGVIALYKKRGMTSHECVSALRKILHTKKVGHTGTLDPNVDGVLPICIGQATKISELMMQSGKVYRGAITLGRAYDTEDLDGQLIAHTPIETPLTSTEIDALLSKLTGDIMQVPPMYSAVKVNGHKLYEYARKGMTIERAARPIHIDYFKQIKPAQYDQIEQTQTIFFEVACSKGTYVRTLAVDFGKLIEIPSVMSDLTRIKSGGFDITQCVTLEEVQAAADNDELNTVFRPLKQALQAYPSYSLDESRWQIVSHGGFLDQSINPNHAPIVRLEYVGAVKALYQFDSDVSQYRPYKMFIA</sequence>
<dbReference type="PANTHER" id="PTHR13767">
    <property type="entry name" value="TRNA-PSEUDOURIDINE SYNTHASE"/>
    <property type="match status" value="1"/>
</dbReference>
<gene>
    <name evidence="5" type="primary">truB</name>
    <name evidence="8" type="ORF">FC98_GL000042</name>
</gene>
<dbReference type="Gene3D" id="3.30.2350.10">
    <property type="entry name" value="Pseudouridine synthase"/>
    <property type="match status" value="1"/>
</dbReference>
<dbReference type="Pfam" id="PF16198">
    <property type="entry name" value="TruB_C_2"/>
    <property type="match status" value="1"/>
</dbReference>
<dbReference type="PATRIC" id="fig|1423766.4.peg.39"/>
<dbReference type="Pfam" id="PF01509">
    <property type="entry name" value="TruB_N"/>
    <property type="match status" value="1"/>
</dbReference>